<reference evidence="2" key="1">
    <citation type="journal article" date="2019" name="bioRxiv">
        <title>The Genome of the Zebra Mussel, Dreissena polymorpha: A Resource for Invasive Species Research.</title>
        <authorList>
            <person name="McCartney M.A."/>
            <person name="Auch B."/>
            <person name="Kono T."/>
            <person name="Mallez S."/>
            <person name="Zhang Y."/>
            <person name="Obille A."/>
            <person name="Becker A."/>
            <person name="Abrahante J.E."/>
            <person name="Garbe J."/>
            <person name="Badalamenti J.P."/>
            <person name="Herman A."/>
            <person name="Mangelson H."/>
            <person name="Liachko I."/>
            <person name="Sullivan S."/>
            <person name="Sone E.D."/>
            <person name="Koren S."/>
            <person name="Silverstein K.A.T."/>
            <person name="Beckman K.B."/>
            <person name="Gohl D.M."/>
        </authorList>
    </citation>
    <scope>NUCLEOTIDE SEQUENCE</scope>
    <source>
        <strain evidence="2">Duluth1</strain>
        <tissue evidence="2">Whole animal</tissue>
    </source>
</reference>
<evidence type="ECO:0000256" key="1">
    <source>
        <dbReference type="SAM" id="MobiDB-lite"/>
    </source>
</evidence>
<evidence type="ECO:0000313" key="3">
    <source>
        <dbReference type="Proteomes" id="UP000828390"/>
    </source>
</evidence>
<sequence>MLSVSPTFVVVADYSLREGKRGSRGTLELIHSVRAQTGGHMVHTEVTIVRERFRLEASTWVFSLFSVFRAYKEKMFKRVMNFCNTGLRPQSAQHRHRSRYSPVKHNTT</sequence>
<accession>A0A9D3YJC6</accession>
<evidence type="ECO:0000313" key="2">
    <source>
        <dbReference type="EMBL" id="KAH3699536.1"/>
    </source>
</evidence>
<organism evidence="2 3">
    <name type="scientific">Dreissena polymorpha</name>
    <name type="common">Zebra mussel</name>
    <name type="synonym">Mytilus polymorpha</name>
    <dbReference type="NCBI Taxonomy" id="45954"/>
    <lineage>
        <taxon>Eukaryota</taxon>
        <taxon>Metazoa</taxon>
        <taxon>Spiralia</taxon>
        <taxon>Lophotrochozoa</taxon>
        <taxon>Mollusca</taxon>
        <taxon>Bivalvia</taxon>
        <taxon>Autobranchia</taxon>
        <taxon>Heteroconchia</taxon>
        <taxon>Euheterodonta</taxon>
        <taxon>Imparidentia</taxon>
        <taxon>Neoheterodontei</taxon>
        <taxon>Myida</taxon>
        <taxon>Dreissenoidea</taxon>
        <taxon>Dreissenidae</taxon>
        <taxon>Dreissena</taxon>
    </lineage>
</organism>
<dbReference type="EMBL" id="JAIWYP010000015">
    <property type="protein sequence ID" value="KAH3699536.1"/>
    <property type="molecule type" value="Genomic_DNA"/>
</dbReference>
<feature type="region of interest" description="Disordered" evidence="1">
    <location>
        <begin position="88"/>
        <end position="108"/>
    </location>
</feature>
<comment type="caution">
    <text evidence="2">The sequence shown here is derived from an EMBL/GenBank/DDBJ whole genome shotgun (WGS) entry which is preliminary data.</text>
</comment>
<gene>
    <name evidence="2" type="ORF">DPMN_074493</name>
</gene>
<dbReference type="Proteomes" id="UP000828390">
    <property type="component" value="Unassembled WGS sequence"/>
</dbReference>
<protein>
    <submittedName>
        <fullName evidence="2">Uncharacterized protein</fullName>
    </submittedName>
</protein>
<reference evidence="2" key="2">
    <citation type="submission" date="2020-11" db="EMBL/GenBank/DDBJ databases">
        <authorList>
            <person name="McCartney M.A."/>
            <person name="Auch B."/>
            <person name="Kono T."/>
            <person name="Mallez S."/>
            <person name="Becker A."/>
            <person name="Gohl D.M."/>
            <person name="Silverstein K.A.T."/>
            <person name="Koren S."/>
            <person name="Bechman K.B."/>
            <person name="Herman A."/>
            <person name="Abrahante J.E."/>
            <person name="Garbe J."/>
        </authorList>
    </citation>
    <scope>NUCLEOTIDE SEQUENCE</scope>
    <source>
        <strain evidence="2">Duluth1</strain>
        <tissue evidence="2">Whole animal</tissue>
    </source>
</reference>
<keyword evidence="3" id="KW-1185">Reference proteome</keyword>
<dbReference type="AlphaFoldDB" id="A0A9D3YJC6"/>
<name>A0A9D3YJC6_DREPO</name>
<proteinExistence type="predicted"/>